<dbReference type="InterPro" id="IPR002129">
    <property type="entry name" value="PyrdxlP-dep_de-COase"/>
</dbReference>
<proteinExistence type="inferred from homology"/>
<dbReference type="Gene3D" id="3.40.640.10">
    <property type="entry name" value="Type I PLP-dependent aspartate aminotransferase-like (Major domain)"/>
    <property type="match status" value="1"/>
</dbReference>
<evidence type="ECO:0000256" key="1">
    <source>
        <dbReference type="ARBA" id="ARBA00001933"/>
    </source>
</evidence>
<reference evidence="7 8" key="1">
    <citation type="submission" date="2023-01" db="EMBL/GenBank/DDBJ databases">
        <title>Novel diversity within Roseofilum (Cyanobacteria; Desertifilaceae) from marine benthic mats with descriptions of four novel species.</title>
        <authorList>
            <person name="Wang Y."/>
            <person name="Berthold D.E."/>
            <person name="Hu J."/>
            <person name="Lefler F.W."/>
            <person name="Laughinghouse H.D. IV."/>
        </authorList>
    </citation>
    <scope>NUCLEOTIDE SEQUENCE [LARGE SCALE GENOMIC DNA]</scope>
    <source>
        <strain evidence="7 8">BLCC-M154</strain>
    </source>
</reference>
<evidence type="ECO:0000256" key="4">
    <source>
        <dbReference type="ARBA" id="ARBA00022898"/>
    </source>
</evidence>
<comment type="similarity">
    <text evidence="2 6">Belongs to the group II decarboxylase family.</text>
</comment>
<keyword evidence="4 6" id="KW-0663">Pyridoxal phosphate</keyword>
<evidence type="ECO:0000256" key="2">
    <source>
        <dbReference type="ARBA" id="ARBA00009533"/>
    </source>
</evidence>
<comment type="cofactor">
    <cofactor evidence="1 6">
        <name>pyridoxal 5'-phosphate</name>
        <dbReference type="ChEBI" id="CHEBI:597326"/>
    </cofactor>
</comment>
<dbReference type="Proteomes" id="UP001235303">
    <property type="component" value="Unassembled WGS sequence"/>
</dbReference>
<keyword evidence="7" id="KW-0808">Transferase</keyword>
<dbReference type="InterPro" id="IPR015424">
    <property type="entry name" value="PyrdxlP-dep_Trfase"/>
</dbReference>
<dbReference type="EMBL" id="JAQOSP010000043">
    <property type="protein sequence ID" value="MDJ1169127.1"/>
    <property type="molecule type" value="Genomic_DNA"/>
</dbReference>
<dbReference type="PANTHER" id="PTHR45677:SF8">
    <property type="entry name" value="CYSTEINE SULFINIC ACID DECARBOXYLASE"/>
    <property type="match status" value="1"/>
</dbReference>
<keyword evidence="8" id="KW-1185">Reference proteome</keyword>
<dbReference type="InterPro" id="IPR021115">
    <property type="entry name" value="Pyridoxal-P_BS"/>
</dbReference>
<evidence type="ECO:0000256" key="5">
    <source>
        <dbReference type="ARBA" id="ARBA00023239"/>
    </source>
</evidence>
<evidence type="ECO:0000256" key="3">
    <source>
        <dbReference type="ARBA" id="ARBA00022793"/>
    </source>
</evidence>
<sequence length="480" mass="53039">MTDAKPRDRLMFQASDYLNLLQQLEQFFADSAKHKPVATPLDPATLSDRLSLELSREGKSLEELQTDIANYLNNAVKTAHPAYFNQLWGGFTAPCFMGDMVGSATNTSMYTYEVAPVATLIEKTVIAKMGQLVGFSDPEGQFTTGGSNGNFMAMAIARHKAIPTLKQEGMTQCPKPIAFVSAESHYSFAKAAYLLGLGTAQLWSVPVDNEGKMVVAELESLIAKARAEGSLPFFVAGTAGTTVRGAYDPFAEIAAVAQREGLWFHIDGAWGASVLLSQTHRHLMQGAEQADSVVWDAHKMMGMTLMCSVLLVKQRGMMLNTFSTDGTDYLFHAEESDPIDLGHSTIHCGRRVDALKLWLTWKHLGDRGWETLIDQYFTLAARAEAIIHARECLKLVTPRQSLNLCFQYIPQNSQQTANDMTLKIRQALWSEGVAMVNYAQLDDMVVFRLVICNNQTGLEDIEAFFDALVAIGQRLERESV</sequence>
<organism evidence="7 8">
    <name type="scientific">Roseofilum acuticapitatum BLCC-M154</name>
    <dbReference type="NCBI Taxonomy" id="3022444"/>
    <lineage>
        <taxon>Bacteria</taxon>
        <taxon>Bacillati</taxon>
        <taxon>Cyanobacteriota</taxon>
        <taxon>Cyanophyceae</taxon>
        <taxon>Desertifilales</taxon>
        <taxon>Desertifilaceae</taxon>
        <taxon>Roseofilum</taxon>
        <taxon>Roseofilum acuticapitatum</taxon>
    </lineage>
</organism>
<dbReference type="Pfam" id="PF00282">
    <property type="entry name" value="Pyridoxal_deC"/>
    <property type="match status" value="1"/>
</dbReference>
<keyword evidence="5 6" id="KW-0456">Lyase</keyword>
<gene>
    <name evidence="7" type="ORF">PMG71_06780</name>
</gene>
<dbReference type="PROSITE" id="PS00392">
    <property type="entry name" value="DDC_GAD_HDC_YDC"/>
    <property type="match status" value="1"/>
</dbReference>
<evidence type="ECO:0000313" key="7">
    <source>
        <dbReference type="EMBL" id="MDJ1169127.1"/>
    </source>
</evidence>
<dbReference type="PANTHER" id="PTHR45677">
    <property type="entry name" value="GLUTAMATE DECARBOXYLASE-RELATED"/>
    <property type="match status" value="1"/>
</dbReference>
<dbReference type="SUPFAM" id="SSF53383">
    <property type="entry name" value="PLP-dependent transferases"/>
    <property type="match status" value="1"/>
</dbReference>
<dbReference type="GO" id="GO:0008483">
    <property type="term" value="F:transaminase activity"/>
    <property type="evidence" value="ECO:0007669"/>
    <property type="project" value="UniProtKB-KW"/>
</dbReference>
<evidence type="ECO:0000256" key="6">
    <source>
        <dbReference type="RuleBase" id="RU000382"/>
    </source>
</evidence>
<name>A0ABT7AQF2_9CYAN</name>
<dbReference type="RefSeq" id="WP_283752887.1">
    <property type="nucleotide sequence ID" value="NZ_JAQOSP010000043.1"/>
</dbReference>
<evidence type="ECO:0000313" key="8">
    <source>
        <dbReference type="Proteomes" id="UP001235303"/>
    </source>
</evidence>
<protein>
    <submittedName>
        <fullName evidence="7">Aminotransferase class V-fold PLP-dependent enzyme</fullName>
    </submittedName>
</protein>
<dbReference type="InterPro" id="IPR015421">
    <property type="entry name" value="PyrdxlP-dep_Trfase_major"/>
</dbReference>
<accession>A0ABT7AQF2</accession>
<dbReference type="Gene3D" id="3.90.1150.170">
    <property type="match status" value="1"/>
</dbReference>
<keyword evidence="3" id="KW-0210">Decarboxylase</keyword>
<keyword evidence="7" id="KW-0032">Aminotransferase</keyword>
<comment type="caution">
    <text evidence="7">The sequence shown here is derived from an EMBL/GenBank/DDBJ whole genome shotgun (WGS) entry which is preliminary data.</text>
</comment>